<dbReference type="Gene3D" id="2.60.120.200">
    <property type="match status" value="1"/>
</dbReference>
<dbReference type="InterPro" id="IPR003961">
    <property type="entry name" value="FN3_dom"/>
</dbReference>
<dbReference type="Pfam" id="PF20009">
    <property type="entry name" value="GEVED"/>
    <property type="match status" value="1"/>
</dbReference>
<comment type="caution">
    <text evidence="4">The sequence shown here is derived from an EMBL/GenBank/DDBJ whole genome shotgun (WGS) entry which is preliminary data.</text>
</comment>
<dbReference type="InterPro" id="IPR036116">
    <property type="entry name" value="FN3_sf"/>
</dbReference>
<dbReference type="Pfam" id="PF18962">
    <property type="entry name" value="Por_Secre_tail"/>
    <property type="match status" value="1"/>
</dbReference>
<organism evidence="4 5">
    <name type="scientific">Kaistella pullorum</name>
    <dbReference type="NCBI Taxonomy" id="2763074"/>
    <lineage>
        <taxon>Bacteria</taxon>
        <taxon>Pseudomonadati</taxon>
        <taxon>Bacteroidota</taxon>
        <taxon>Flavobacteriia</taxon>
        <taxon>Flavobacteriales</taxon>
        <taxon>Weeksellaceae</taxon>
        <taxon>Chryseobacterium group</taxon>
        <taxon>Kaistella</taxon>
    </lineage>
</organism>
<dbReference type="Gene3D" id="2.60.40.10">
    <property type="entry name" value="Immunoglobulins"/>
    <property type="match status" value="1"/>
</dbReference>
<evidence type="ECO:0000256" key="1">
    <source>
        <dbReference type="ARBA" id="ARBA00022729"/>
    </source>
</evidence>
<dbReference type="InterPro" id="IPR011628">
    <property type="entry name" value="Cleaved_adhesin"/>
</dbReference>
<evidence type="ECO:0000313" key="5">
    <source>
        <dbReference type="Proteomes" id="UP000626242"/>
    </source>
</evidence>
<accession>A0ABR8WMS8</accession>
<dbReference type="EMBL" id="JACSPS010000002">
    <property type="protein sequence ID" value="MBD8018374.1"/>
    <property type="molecule type" value="Genomic_DNA"/>
</dbReference>
<dbReference type="NCBIfam" id="NF038128">
    <property type="entry name" value="choice_anch_J"/>
    <property type="match status" value="1"/>
</dbReference>
<dbReference type="Proteomes" id="UP000626242">
    <property type="component" value="Unassembled WGS sequence"/>
</dbReference>
<protein>
    <submittedName>
        <fullName evidence="4">Choice-of-anchor J domain-containing protein</fullName>
    </submittedName>
</protein>
<evidence type="ECO:0000256" key="2">
    <source>
        <dbReference type="SAM" id="SignalP"/>
    </source>
</evidence>
<dbReference type="NCBIfam" id="TIGR04183">
    <property type="entry name" value="Por_Secre_tail"/>
    <property type="match status" value="1"/>
</dbReference>
<evidence type="ECO:0000259" key="3">
    <source>
        <dbReference type="PROSITE" id="PS50853"/>
    </source>
</evidence>
<dbReference type="Pfam" id="PF07675">
    <property type="entry name" value="Cleaved_Adhesin"/>
    <property type="match status" value="1"/>
</dbReference>
<dbReference type="SUPFAM" id="SSF49265">
    <property type="entry name" value="Fibronectin type III"/>
    <property type="match status" value="1"/>
</dbReference>
<keyword evidence="1 2" id="KW-0732">Signal</keyword>
<gene>
    <name evidence="4" type="ORF">H9628_07805</name>
</gene>
<dbReference type="PROSITE" id="PS50853">
    <property type="entry name" value="FN3"/>
    <property type="match status" value="1"/>
</dbReference>
<feature type="signal peptide" evidence="2">
    <location>
        <begin position="1"/>
        <end position="19"/>
    </location>
</feature>
<reference evidence="4 5" key="1">
    <citation type="submission" date="2020-08" db="EMBL/GenBank/DDBJ databases">
        <title>A Genomic Blueprint of the Chicken Gut Microbiome.</title>
        <authorList>
            <person name="Gilroy R."/>
            <person name="Ravi A."/>
            <person name="Getino M."/>
            <person name="Pursley I."/>
            <person name="Horton D.L."/>
            <person name="Alikhan N.-F."/>
            <person name="Baker D."/>
            <person name="Gharbi K."/>
            <person name="Hall N."/>
            <person name="Watson M."/>
            <person name="Adriaenssens E.M."/>
            <person name="Foster-Nyarko E."/>
            <person name="Jarju S."/>
            <person name="Secka A."/>
            <person name="Antonio M."/>
            <person name="Oren A."/>
            <person name="Chaudhuri R."/>
            <person name="La Ragione R.M."/>
            <person name="Hildebrand F."/>
            <person name="Pallen M.J."/>
        </authorList>
    </citation>
    <scope>NUCLEOTIDE SEQUENCE [LARGE SCALE GENOMIC DNA]</scope>
    <source>
        <strain evidence="4 5">Sa1CVA4</strain>
    </source>
</reference>
<sequence length="533" mass="56427">MKKILLFASFLAIPFFGNAQIFQENFDGAGPGFSAWTLIDVDGLTHDATVAEFDAGAWIRKDRGGPTPNYGGPDNDYAAMSSSWYSPPGASNDWLISPQITLPAANTFLQWDSKAQDALYPDGYKVMLAPNGGNTESDFTVELYNTTAESATWVTRTVNLAAYSGTTVRVAFVNNSNDKFVLLIDNISVNLAPTSPPDCVTQVAPANAATGIDYTAPVTLSWTAATTGTTPSSYDVYLGTSPNPTTLLANVTGTSTVANGLAASTTYYWKVIAKNGAGDATGCTEFSFTTMDNPFAPYCGPIAFTSNTEPITLVNFAGINNTTSETVNGTPDHENFTSIVGDVTQGSSHTITLKGNTDGNFTNRFVVFIDWNQNGVLNDAGEVYQITQTIVNSSGTDGVQAVQTLAVPTDAVVGNTRMRVKKIFGTTNYLDPCAGASFGQIEDYTLTVGALGVSDQAKNAVKVYPNPVVDVLNIESPDKVKSITVFDATGRSVSTHVLNASKSQVNLSALASGVYVVNIVTDKGVQTVKMIKK</sequence>
<feature type="domain" description="Fibronectin type-III" evidence="3">
    <location>
        <begin position="196"/>
        <end position="293"/>
    </location>
</feature>
<dbReference type="InterPro" id="IPR045474">
    <property type="entry name" value="GEVED"/>
</dbReference>
<feature type="chain" id="PRO_5046504107" evidence="2">
    <location>
        <begin position="20"/>
        <end position="533"/>
    </location>
</feature>
<dbReference type="RefSeq" id="WP_251833563.1">
    <property type="nucleotide sequence ID" value="NZ_JACSPS010000002.1"/>
</dbReference>
<keyword evidence="5" id="KW-1185">Reference proteome</keyword>
<dbReference type="InterPro" id="IPR026444">
    <property type="entry name" value="Secre_tail"/>
</dbReference>
<dbReference type="InterPro" id="IPR013783">
    <property type="entry name" value="Ig-like_fold"/>
</dbReference>
<proteinExistence type="predicted"/>
<evidence type="ECO:0000313" key="4">
    <source>
        <dbReference type="EMBL" id="MBD8018374.1"/>
    </source>
</evidence>
<name>A0ABR8WMS8_9FLAO</name>